<dbReference type="EMBL" id="LFVZ01000004">
    <property type="protein sequence ID" value="KTW29900.1"/>
    <property type="molecule type" value="Genomic_DNA"/>
</dbReference>
<feature type="region of interest" description="Disordered" evidence="3">
    <location>
        <begin position="48"/>
        <end position="70"/>
    </location>
</feature>
<keyword evidence="1" id="KW-0597">Phosphoprotein</keyword>
<evidence type="ECO:0000313" key="6">
    <source>
        <dbReference type="Proteomes" id="UP000054454"/>
    </source>
</evidence>
<dbReference type="InterPro" id="IPR036361">
    <property type="entry name" value="SAP_dom_sf"/>
</dbReference>
<dbReference type="Proteomes" id="UP000054454">
    <property type="component" value="Unassembled WGS sequence"/>
</dbReference>
<reference evidence="6" key="1">
    <citation type="journal article" date="2016" name="Nat. Commun.">
        <title>Genome analysis of three Pneumocystis species reveals adaptation mechanisms to life exclusively in mammalian hosts.</title>
        <authorList>
            <person name="Ma L."/>
            <person name="Chen Z."/>
            <person name="Huang D.W."/>
            <person name="Kutty G."/>
            <person name="Ishihara M."/>
            <person name="Wang H."/>
            <person name="Abouelleil A."/>
            <person name="Bishop L."/>
            <person name="Davey E."/>
            <person name="Deng R."/>
            <person name="Deng X."/>
            <person name="Fan L."/>
            <person name="Fantoni G."/>
            <person name="Fitzgerald M."/>
            <person name="Gogineni E."/>
            <person name="Goldberg J.M."/>
            <person name="Handley G."/>
            <person name="Hu X."/>
            <person name="Huber C."/>
            <person name="Jiao X."/>
            <person name="Jones K."/>
            <person name="Levin J.Z."/>
            <person name="Liu Y."/>
            <person name="Macdonald P."/>
            <person name="Melnikov A."/>
            <person name="Raley C."/>
            <person name="Sassi M."/>
            <person name="Sherman B.T."/>
            <person name="Song X."/>
            <person name="Sykes S."/>
            <person name="Tran B."/>
            <person name="Walsh L."/>
            <person name="Xia Y."/>
            <person name="Yang J."/>
            <person name="Young S."/>
            <person name="Zeng Q."/>
            <person name="Zheng X."/>
            <person name="Stephens R."/>
            <person name="Nusbaum C."/>
            <person name="Birren B.W."/>
            <person name="Azadi P."/>
            <person name="Lempicki R.A."/>
            <person name="Cuomo C.A."/>
            <person name="Kovacs J.A."/>
        </authorList>
    </citation>
    <scope>NUCLEOTIDE SEQUENCE [LARGE SCALE GENOMIC DNA]</scope>
    <source>
        <strain evidence="6">B80</strain>
    </source>
</reference>
<dbReference type="PANTHER" id="PTHR46551">
    <property type="entry name" value="SAP DOMAIN-CONTAINING RIBONUCLEOPROTEIN"/>
    <property type="match status" value="1"/>
</dbReference>
<dbReference type="InterPro" id="IPR003034">
    <property type="entry name" value="SAP_dom"/>
</dbReference>
<dbReference type="GO" id="GO:0005634">
    <property type="term" value="C:nucleus"/>
    <property type="evidence" value="ECO:0007669"/>
    <property type="project" value="TreeGrafter"/>
</dbReference>
<dbReference type="InterPro" id="IPR052240">
    <property type="entry name" value="SAP_domain_ribonucleoprotein"/>
</dbReference>
<gene>
    <name evidence="5" type="ORF">T552_01104</name>
</gene>
<dbReference type="SMART" id="SM00513">
    <property type="entry name" value="SAP"/>
    <property type="match status" value="1"/>
</dbReference>
<sequence>MSSETYYKSLKVSALKELLQKRFLTVKGKKEDMVARLLEADKSDNDKLNVSRPSKVSKDDLGDLAPPEDEIDWEDDATDIPIKSTLFEKTPIIHNFDKLINSKKNFKQNNPQKIQKDSNFKFVSIASIFSASSDSINNVSVKEKAILKNLPSIKKRSSENAFDMDWQLIENEIVKRKIRASRFGISENENNKRLERCIRFKVMDTVKLDDYNNFSSETLDKNTKFVKSRILNNLVENEKVQRRAERFGKKIRK</sequence>
<evidence type="ECO:0000256" key="2">
    <source>
        <dbReference type="ARBA" id="ARBA00046328"/>
    </source>
</evidence>
<dbReference type="AlphaFoldDB" id="A0A0W4ZNE5"/>
<protein>
    <recommendedName>
        <fullName evidence="4">SAP domain-containing protein</fullName>
    </recommendedName>
</protein>
<evidence type="ECO:0000313" key="5">
    <source>
        <dbReference type="EMBL" id="KTW29900.1"/>
    </source>
</evidence>
<organism evidence="5 6">
    <name type="scientific">Pneumocystis carinii (strain B80)</name>
    <name type="common">Rat pneumocystis pneumonia agent</name>
    <name type="synonym">Pneumocystis carinii f. sp. carinii</name>
    <dbReference type="NCBI Taxonomy" id="1408658"/>
    <lineage>
        <taxon>Eukaryota</taxon>
        <taxon>Fungi</taxon>
        <taxon>Dikarya</taxon>
        <taxon>Ascomycota</taxon>
        <taxon>Taphrinomycotina</taxon>
        <taxon>Pneumocystomycetes</taxon>
        <taxon>Pneumocystaceae</taxon>
        <taxon>Pneumocystis</taxon>
    </lineage>
</organism>
<dbReference type="PANTHER" id="PTHR46551:SF1">
    <property type="entry name" value="SAP DOMAIN-CONTAINING RIBONUCLEOPROTEIN"/>
    <property type="match status" value="1"/>
</dbReference>
<dbReference type="Pfam" id="PF02037">
    <property type="entry name" value="SAP"/>
    <property type="match status" value="1"/>
</dbReference>
<dbReference type="SUPFAM" id="SSF68906">
    <property type="entry name" value="SAP domain"/>
    <property type="match status" value="1"/>
</dbReference>
<dbReference type="PROSITE" id="PS50800">
    <property type="entry name" value="SAP"/>
    <property type="match status" value="1"/>
</dbReference>
<dbReference type="VEuPathDB" id="FungiDB:T552_01104"/>
<evidence type="ECO:0000256" key="1">
    <source>
        <dbReference type="ARBA" id="ARBA00022553"/>
    </source>
</evidence>
<evidence type="ECO:0000256" key="3">
    <source>
        <dbReference type="SAM" id="MobiDB-lite"/>
    </source>
</evidence>
<comment type="caution">
    <text evidence="5">The sequence shown here is derived from an EMBL/GenBank/DDBJ whole genome shotgun (WGS) entry which is preliminary data.</text>
</comment>
<name>A0A0W4ZNE5_PNEC8</name>
<proteinExistence type="inferred from homology"/>
<dbReference type="OrthoDB" id="445357at2759"/>
<feature type="domain" description="SAP" evidence="4">
    <location>
        <begin position="7"/>
        <end position="41"/>
    </location>
</feature>
<dbReference type="GeneID" id="28935898"/>
<keyword evidence="6" id="KW-1185">Reference proteome</keyword>
<dbReference type="Gene3D" id="1.10.720.30">
    <property type="entry name" value="SAP domain"/>
    <property type="match status" value="1"/>
</dbReference>
<accession>A0A0W4ZNE5</accession>
<comment type="similarity">
    <text evidence="2">Belongs to the SAP domain-containing ribonucleoprotein family.</text>
</comment>
<dbReference type="GO" id="GO:0016973">
    <property type="term" value="P:poly(A)+ mRNA export from nucleus"/>
    <property type="evidence" value="ECO:0007669"/>
    <property type="project" value="TreeGrafter"/>
</dbReference>
<evidence type="ECO:0000259" key="4">
    <source>
        <dbReference type="PROSITE" id="PS50800"/>
    </source>
</evidence>
<dbReference type="RefSeq" id="XP_018226887.1">
    <property type="nucleotide sequence ID" value="XM_018369696.1"/>
</dbReference>